<reference evidence="2" key="2">
    <citation type="submission" date="2021-05" db="EMBL/GenBank/DDBJ databases">
        <title>Protein family content uncovers lineage relationships and bacterial pathway maintenance mechanisms in DPANN archaea.</title>
        <authorList>
            <person name="Castelle C.J."/>
            <person name="Meheust R."/>
            <person name="Jaffe A.L."/>
            <person name="Seitz K."/>
            <person name="Gong X."/>
            <person name="Baker B.J."/>
            <person name="Banfield J.F."/>
        </authorList>
    </citation>
    <scope>NUCLEOTIDE SEQUENCE</scope>
    <source>
        <strain evidence="2">RIFCSPLOWO2_01_FULL_58_19</strain>
    </source>
</reference>
<proteinExistence type="predicted"/>
<name>A0A8T4L707_9ARCH</name>
<keyword evidence="1" id="KW-0472">Membrane</keyword>
<dbReference type="EMBL" id="JAGVWE010000004">
    <property type="protein sequence ID" value="MBS3063043.1"/>
    <property type="molecule type" value="Genomic_DNA"/>
</dbReference>
<keyword evidence="1" id="KW-0812">Transmembrane</keyword>
<evidence type="ECO:0000256" key="1">
    <source>
        <dbReference type="SAM" id="Phobius"/>
    </source>
</evidence>
<sequence length="419" mass="45856">MRRSGWTLFAWLAAVLLALSAGAEAETLRETGFSELGFEGFQVEGVNQVDCGQAFFLEAQGSSLPGEATIASLHLNVSPVWDRFDFNVFLNKGQAPVAEVNEKILAGEWLRVWLPAAELRQKNELRWCAKTSFSATRIGVEPDSRVGVYRLPDFSSPDSFTMEPSETSPVVGDEFAIAVKVRNRGGADAVIDFSYRKPSLEEKQPEIVVLKGATEARQALVPKCRAYSGEGACVQPGEKEFVYWVKAAEATKMSLLPAQFEYVDVFGERQARESNRPSIEAMTAKVKVKPLILSEKEIVKVGQTYVGRVALKNTSLAGVSDVRLSLRVDPGLTLEGNDVKEFEFIPAQGTEYLEVRVKADAPGAYALGCETVYQEVRLRFAECEPVTITVEEDNVNPALLAGLALVVVAGLAYGYINRS</sequence>
<accession>A0A8T4L707</accession>
<dbReference type="AlphaFoldDB" id="A0A8T4L707"/>
<dbReference type="Proteomes" id="UP000678237">
    <property type="component" value="Unassembled WGS sequence"/>
</dbReference>
<reference evidence="2" key="1">
    <citation type="submission" date="2021-03" db="EMBL/GenBank/DDBJ databases">
        <authorList>
            <person name="Jaffe A."/>
        </authorList>
    </citation>
    <scope>NUCLEOTIDE SEQUENCE</scope>
    <source>
        <strain evidence="2">RIFCSPLOWO2_01_FULL_58_19</strain>
    </source>
</reference>
<evidence type="ECO:0000313" key="3">
    <source>
        <dbReference type="Proteomes" id="UP000678237"/>
    </source>
</evidence>
<evidence type="ECO:0000313" key="2">
    <source>
        <dbReference type="EMBL" id="MBS3063043.1"/>
    </source>
</evidence>
<feature type="transmembrane region" description="Helical" evidence="1">
    <location>
        <begin position="398"/>
        <end position="416"/>
    </location>
</feature>
<keyword evidence="1" id="KW-1133">Transmembrane helix</keyword>
<gene>
    <name evidence="2" type="ORF">J4203_04170</name>
</gene>
<organism evidence="2 3">
    <name type="scientific">Candidatus Iainarchaeum sp</name>
    <dbReference type="NCBI Taxonomy" id="3101447"/>
    <lineage>
        <taxon>Archaea</taxon>
        <taxon>Candidatus Iainarchaeota</taxon>
        <taxon>Candidatus Iainarchaeia</taxon>
        <taxon>Candidatus Iainarchaeales</taxon>
        <taxon>Candidatus Iainarchaeaceae</taxon>
        <taxon>Candidatus Iainarchaeum</taxon>
    </lineage>
</organism>
<protein>
    <submittedName>
        <fullName evidence="2">Uncharacterized protein</fullName>
    </submittedName>
</protein>
<comment type="caution">
    <text evidence="2">The sequence shown here is derived from an EMBL/GenBank/DDBJ whole genome shotgun (WGS) entry which is preliminary data.</text>
</comment>